<accession>A0A9Q9B9F9</accession>
<gene>
    <name evidence="1" type="ORF">Slin15195_G128150</name>
</gene>
<dbReference type="OrthoDB" id="63721at2759"/>
<name>A0A9Q9B9F9_9PEZI</name>
<protein>
    <recommendedName>
        <fullName evidence="3">ABM domain-containing protein</fullName>
    </recommendedName>
</protein>
<evidence type="ECO:0008006" key="3">
    <source>
        <dbReference type="Google" id="ProtNLM"/>
    </source>
</evidence>
<reference evidence="1" key="1">
    <citation type="submission" date="2022-06" db="EMBL/GenBank/DDBJ databases">
        <title>Complete genome sequences of two strains of the flax pathogen Septoria linicola.</title>
        <authorList>
            <person name="Lapalu N."/>
            <person name="Simon A."/>
            <person name="Demenou B."/>
            <person name="Paumier D."/>
            <person name="Guillot M.-P."/>
            <person name="Gout L."/>
            <person name="Valade R."/>
        </authorList>
    </citation>
    <scope>NUCLEOTIDE SEQUENCE</scope>
    <source>
        <strain evidence="1">SE15195</strain>
    </source>
</reference>
<dbReference type="SUPFAM" id="SSF54909">
    <property type="entry name" value="Dimeric alpha+beta barrel"/>
    <property type="match status" value="1"/>
</dbReference>
<dbReference type="Gene3D" id="3.30.70.100">
    <property type="match status" value="1"/>
</dbReference>
<evidence type="ECO:0000313" key="2">
    <source>
        <dbReference type="Proteomes" id="UP001056384"/>
    </source>
</evidence>
<organism evidence="1 2">
    <name type="scientific">Septoria linicola</name>
    <dbReference type="NCBI Taxonomy" id="215465"/>
    <lineage>
        <taxon>Eukaryota</taxon>
        <taxon>Fungi</taxon>
        <taxon>Dikarya</taxon>
        <taxon>Ascomycota</taxon>
        <taxon>Pezizomycotina</taxon>
        <taxon>Dothideomycetes</taxon>
        <taxon>Dothideomycetidae</taxon>
        <taxon>Mycosphaerellales</taxon>
        <taxon>Mycosphaerellaceae</taxon>
        <taxon>Septoria</taxon>
    </lineage>
</organism>
<proteinExistence type="predicted"/>
<sequence>MFYATFEQTIPADKFSLAAAYYTTLKPILTESPGALFHAPYSCPYDATQYLALAKFSNETAVQAWRTQHDHARIQEKSREQVFNDYRVRVGPLEPLSKDKTECSHTTTANRGRFLVIYEQPLSDMSRPLEHQDIPILLGPSEDEDDEGEEPGSCIDVLKGLVDSAVYQNDTSLIWLSAWPTRDDAVRYVSSIDRTQEDNVNLVRVSREYSMSDREEAPE</sequence>
<keyword evidence="2" id="KW-1185">Reference proteome</keyword>
<dbReference type="InterPro" id="IPR011008">
    <property type="entry name" value="Dimeric_a/b-barrel"/>
</dbReference>
<dbReference type="EMBL" id="CP099429">
    <property type="protein sequence ID" value="USW59496.1"/>
    <property type="molecule type" value="Genomic_DNA"/>
</dbReference>
<evidence type="ECO:0000313" key="1">
    <source>
        <dbReference type="EMBL" id="USW59496.1"/>
    </source>
</evidence>
<dbReference type="Proteomes" id="UP001056384">
    <property type="component" value="Chromosome 12"/>
</dbReference>
<dbReference type="AlphaFoldDB" id="A0A9Q9B9F9"/>